<keyword evidence="2" id="KW-1185">Reference proteome</keyword>
<gene>
    <name evidence="1" type="ORF">AVEN_210175_1</name>
</gene>
<dbReference type="Proteomes" id="UP000499080">
    <property type="component" value="Unassembled WGS sequence"/>
</dbReference>
<protein>
    <submittedName>
        <fullName evidence="1">Uncharacterized protein</fullName>
    </submittedName>
</protein>
<evidence type="ECO:0000313" key="1">
    <source>
        <dbReference type="EMBL" id="GBN24960.1"/>
    </source>
</evidence>
<organism evidence="1 2">
    <name type="scientific">Araneus ventricosus</name>
    <name type="common">Orbweaver spider</name>
    <name type="synonym">Epeira ventricosa</name>
    <dbReference type="NCBI Taxonomy" id="182803"/>
    <lineage>
        <taxon>Eukaryota</taxon>
        <taxon>Metazoa</taxon>
        <taxon>Ecdysozoa</taxon>
        <taxon>Arthropoda</taxon>
        <taxon>Chelicerata</taxon>
        <taxon>Arachnida</taxon>
        <taxon>Araneae</taxon>
        <taxon>Araneomorphae</taxon>
        <taxon>Entelegynae</taxon>
        <taxon>Araneoidea</taxon>
        <taxon>Araneidae</taxon>
        <taxon>Araneus</taxon>
    </lineage>
</organism>
<evidence type="ECO:0000313" key="2">
    <source>
        <dbReference type="Proteomes" id="UP000499080"/>
    </source>
</evidence>
<sequence length="145" mass="17299">MELLNITVSNNPSIAYVKNICDKYKNNSLFSLFVKGIPAHVLEELFKWYQWKTDREIKRFLNEDTQSVVSLSVSVENRLGDKERVRFLNEDTQSDKTEELENQLEKIILHWYEKSTQSDYFQHLRQNITKCVLQTYFSESFTFLT</sequence>
<dbReference type="OrthoDB" id="6508243at2759"/>
<accession>A0A4Y2MEX3</accession>
<proteinExistence type="predicted"/>
<name>A0A4Y2MEX3_ARAVE</name>
<dbReference type="EMBL" id="BGPR01007185">
    <property type="protein sequence ID" value="GBN24960.1"/>
    <property type="molecule type" value="Genomic_DNA"/>
</dbReference>
<comment type="caution">
    <text evidence="1">The sequence shown here is derived from an EMBL/GenBank/DDBJ whole genome shotgun (WGS) entry which is preliminary data.</text>
</comment>
<reference evidence="1 2" key="1">
    <citation type="journal article" date="2019" name="Sci. Rep.">
        <title>Orb-weaving spider Araneus ventricosus genome elucidates the spidroin gene catalogue.</title>
        <authorList>
            <person name="Kono N."/>
            <person name="Nakamura H."/>
            <person name="Ohtoshi R."/>
            <person name="Moran D.A.P."/>
            <person name="Shinohara A."/>
            <person name="Yoshida Y."/>
            <person name="Fujiwara M."/>
            <person name="Mori M."/>
            <person name="Tomita M."/>
            <person name="Arakawa K."/>
        </authorList>
    </citation>
    <scope>NUCLEOTIDE SEQUENCE [LARGE SCALE GENOMIC DNA]</scope>
</reference>
<dbReference type="AlphaFoldDB" id="A0A4Y2MEX3"/>